<dbReference type="EC" id="2.7.7.65" evidence="3"/>
<evidence type="ECO:0000259" key="6">
    <source>
        <dbReference type="PROSITE" id="PS50887"/>
    </source>
</evidence>
<proteinExistence type="predicted"/>
<evidence type="ECO:0000256" key="5">
    <source>
        <dbReference type="SAM" id="Phobius"/>
    </source>
</evidence>
<dbReference type="InterPro" id="IPR000160">
    <property type="entry name" value="GGDEF_dom"/>
</dbReference>
<dbReference type="SMART" id="SM00267">
    <property type="entry name" value="GGDEF"/>
    <property type="match status" value="1"/>
</dbReference>
<evidence type="ECO:0000256" key="4">
    <source>
        <dbReference type="ARBA" id="ARBA00034247"/>
    </source>
</evidence>
<dbReference type="PANTHER" id="PTHR45138">
    <property type="entry name" value="REGULATORY COMPONENTS OF SENSORY TRANSDUCTION SYSTEM"/>
    <property type="match status" value="1"/>
</dbReference>
<comment type="caution">
    <text evidence="7">The sequence shown here is derived from an EMBL/GenBank/DDBJ whole genome shotgun (WGS) entry which is preliminary data.</text>
</comment>
<keyword evidence="5" id="KW-0812">Transmembrane</keyword>
<protein>
    <recommendedName>
        <fullName evidence="3">diguanylate cyclase</fullName>
        <ecNumber evidence="3">2.7.7.65</ecNumber>
    </recommendedName>
</protein>
<feature type="transmembrane region" description="Helical" evidence="5">
    <location>
        <begin position="105"/>
        <end position="123"/>
    </location>
</feature>
<feature type="transmembrane region" description="Helical" evidence="5">
    <location>
        <begin position="154"/>
        <end position="179"/>
    </location>
</feature>
<evidence type="ECO:0000313" key="8">
    <source>
        <dbReference type="Proteomes" id="UP000026923"/>
    </source>
</evidence>
<dbReference type="Gene3D" id="3.30.70.270">
    <property type="match status" value="1"/>
</dbReference>
<dbReference type="InterPro" id="IPR043128">
    <property type="entry name" value="Rev_trsase/Diguanyl_cyclase"/>
</dbReference>
<dbReference type="AlphaFoldDB" id="A0A061JKB0"/>
<dbReference type="Proteomes" id="UP000026923">
    <property type="component" value="Unassembled WGS sequence"/>
</dbReference>
<dbReference type="OrthoDB" id="9803824at2"/>
<dbReference type="InterPro" id="IPR050469">
    <property type="entry name" value="Diguanylate_Cyclase"/>
</dbReference>
<dbReference type="InterPro" id="IPR029787">
    <property type="entry name" value="Nucleotide_cyclase"/>
</dbReference>
<comment type="cofactor">
    <cofactor evidence="1">
        <name>Mg(2+)</name>
        <dbReference type="ChEBI" id="CHEBI:18420"/>
    </cofactor>
</comment>
<dbReference type="GO" id="GO:0005886">
    <property type="term" value="C:plasma membrane"/>
    <property type="evidence" value="ECO:0007669"/>
    <property type="project" value="UniProtKB-SubCell"/>
</dbReference>
<keyword evidence="5" id="KW-0472">Membrane</keyword>
<dbReference type="PANTHER" id="PTHR45138:SF9">
    <property type="entry name" value="DIGUANYLATE CYCLASE DGCM-RELATED"/>
    <property type="match status" value="1"/>
</dbReference>
<organism evidence="7 8">
    <name type="scientific">Stutzerimonas stutzeri KOS6</name>
    <dbReference type="NCBI Taxonomy" id="1218352"/>
    <lineage>
        <taxon>Bacteria</taxon>
        <taxon>Pseudomonadati</taxon>
        <taxon>Pseudomonadota</taxon>
        <taxon>Gammaproteobacteria</taxon>
        <taxon>Pseudomonadales</taxon>
        <taxon>Pseudomonadaceae</taxon>
        <taxon>Stutzerimonas</taxon>
    </lineage>
</organism>
<dbReference type="PROSITE" id="PS50887">
    <property type="entry name" value="GGDEF"/>
    <property type="match status" value="1"/>
</dbReference>
<feature type="domain" description="GGDEF" evidence="6">
    <location>
        <begin position="239"/>
        <end position="372"/>
    </location>
</feature>
<feature type="transmembrane region" description="Helical" evidence="5">
    <location>
        <begin position="21"/>
        <end position="42"/>
    </location>
</feature>
<keyword evidence="5" id="KW-1133">Transmembrane helix</keyword>
<feature type="transmembrane region" description="Helical" evidence="5">
    <location>
        <begin position="48"/>
        <end position="69"/>
    </location>
</feature>
<gene>
    <name evidence="7" type="ORF">B597_017175</name>
</gene>
<accession>A0A061JKB0</accession>
<evidence type="ECO:0000256" key="2">
    <source>
        <dbReference type="ARBA" id="ARBA00004533"/>
    </source>
</evidence>
<evidence type="ECO:0000256" key="3">
    <source>
        <dbReference type="ARBA" id="ARBA00012528"/>
    </source>
</evidence>
<reference evidence="7 8" key="1">
    <citation type="journal article" date="2013" name="Genome Announc.">
        <title>Draft Genome of the Nitrogen-Fixing Bacterium Pseudomonas stutzeri Strain KOS6 Isolated from Industrial Hydrocarbon Sludge.</title>
        <authorList>
            <person name="Grigoryeva T.V."/>
            <person name="Laikov A.V."/>
            <person name="Naumova R.P."/>
            <person name="Manolov A.I."/>
            <person name="Larin A.K."/>
            <person name="Karpova I.Y."/>
            <person name="Semashko T.A."/>
            <person name="Alexeev D.G."/>
            <person name="Kostryukova E.S."/>
            <person name="Muller R."/>
            <person name="Govorun V.M."/>
        </authorList>
    </citation>
    <scope>NUCLEOTIDE SEQUENCE [LARGE SCALE GENOMIC DNA]</scope>
    <source>
        <strain evidence="7 8">KOS6</strain>
    </source>
</reference>
<dbReference type="FunFam" id="3.30.70.270:FF:000001">
    <property type="entry name" value="Diguanylate cyclase domain protein"/>
    <property type="match status" value="1"/>
</dbReference>
<dbReference type="GO" id="GO:0043709">
    <property type="term" value="P:cell adhesion involved in single-species biofilm formation"/>
    <property type="evidence" value="ECO:0007669"/>
    <property type="project" value="TreeGrafter"/>
</dbReference>
<comment type="catalytic activity">
    <reaction evidence="4">
        <text>2 GTP = 3',3'-c-di-GMP + 2 diphosphate</text>
        <dbReference type="Rhea" id="RHEA:24898"/>
        <dbReference type="ChEBI" id="CHEBI:33019"/>
        <dbReference type="ChEBI" id="CHEBI:37565"/>
        <dbReference type="ChEBI" id="CHEBI:58805"/>
        <dbReference type="EC" id="2.7.7.65"/>
    </reaction>
</comment>
<feature type="transmembrane region" description="Helical" evidence="5">
    <location>
        <begin position="130"/>
        <end position="148"/>
    </location>
</feature>
<dbReference type="GO" id="GO:1902201">
    <property type="term" value="P:negative regulation of bacterial-type flagellum-dependent cell motility"/>
    <property type="evidence" value="ECO:0007669"/>
    <property type="project" value="TreeGrafter"/>
</dbReference>
<dbReference type="GO" id="GO:0052621">
    <property type="term" value="F:diguanylate cyclase activity"/>
    <property type="evidence" value="ECO:0007669"/>
    <property type="project" value="UniProtKB-EC"/>
</dbReference>
<dbReference type="SUPFAM" id="SSF55073">
    <property type="entry name" value="Nucleotide cyclase"/>
    <property type="match status" value="1"/>
</dbReference>
<evidence type="ECO:0000313" key="7">
    <source>
        <dbReference type="EMBL" id="EWC40037.1"/>
    </source>
</evidence>
<comment type="subcellular location">
    <subcellularLocation>
        <location evidence="2">Cell inner membrane</location>
    </subcellularLocation>
</comment>
<dbReference type="RefSeq" id="WP_003293682.1">
    <property type="nucleotide sequence ID" value="NZ_KK020677.1"/>
</dbReference>
<dbReference type="EMBL" id="AMCZ02000026">
    <property type="protein sequence ID" value="EWC40037.1"/>
    <property type="molecule type" value="Genomic_DNA"/>
</dbReference>
<evidence type="ECO:0000256" key="1">
    <source>
        <dbReference type="ARBA" id="ARBA00001946"/>
    </source>
</evidence>
<sequence length="376" mass="42264">MSAMRDETDERALQQLVTRRFAMASLTYGLGLVLTWVAVAGGFYEASIASAVVHSALMVLSQLLFFWLFHRGINLRFRDPSLTEPQVLVGLVWLTSFLFNLGSARGSLLVLYLLVLMFAVFLPPKVFIRYAALAFLSFVGLAAMDHWLQRAVDITAFLLQASVLLVTLIWMCLFASHVYRLRQRMRQRRFALQAHQDTLRGMMRQLEDLASTDELTGLYNRRRFLRIAEGELSRLRKGHQCGLALIDLDHFKRINDIHGHATGDRVLQTFSSVARACLRDGDVLARYGGEEFVLLLPNTDAEQFSACCERVREAFANAEPEDTDITSGQLSLSIGLTLLDAGDELEAALQRADEALYRAKRAGRNRCEPAWATSDA</sequence>
<dbReference type="HOGENOM" id="CLU_000445_11_1_6"/>
<dbReference type="Pfam" id="PF00990">
    <property type="entry name" value="GGDEF"/>
    <property type="match status" value="1"/>
</dbReference>
<name>A0A061JKB0_STUST</name>
<dbReference type="NCBIfam" id="TIGR00254">
    <property type="entry name" value="GGDEF"/>
    <property type="match status" value="1"/>
</dbReference>
<dbReference type="CDD" id="cd01949">
    <property type="entry name" value="GGDEF"/>
    <property type="match status" value="1"/>
</dbReference>
<dbReference type="eggNOG" id="COG3706">
    <property type="taxonomic scope" value="Bacteria"/>
</dbReference>